<dbReference type="EMBL" id="JACGCI010000035">
    <property type="protein sequence ID" value="KAF6754204.1"/>
    <property type="molecule type" value="Genomic_DNA"/>
</dbReference>
<dbReference type="GO" id="GO:0005634">
    <property type="term" value="C:nucleus"/>
    <property type="evidence" value="ECO:0007669"/>
    <property type="project" value="TreeGrafter"/>
</dbReference>
<evidence type="ECO:0000256" key="3">
    <source>
        <dbReference type="ARBA" id="ARBA00022771"/>
    </source>
</evidence>
<evidence type="ECO:0000256" key="4">
    <source>
        <dbReference type="ARBA" id="ARBA00022833"/>
    </source>
</evidence>
<evidence type="ECO:0000256" key="2">
    <source>
        <dbReference type="ARBA" id="ARBA00022737"/>
    </source>
</evidence>
<keyword evidence="1" id="KW-0479">Metal-binding</keyword>
<dbReference type="InterPro" id="IPR036236">
    <property type="entry name" value="Znf_C2H2_sf"/>
</dbReference>
<dbReference type="PANTHER" id="PTHR24409:SF295">
    <property type="entry name" value="AZ2-RELATED"/>
    <property type="match status" value="1"/>
</dbReference>
<evidence type="ECO:0000256" key="1">
    <source>
        <dbReference type="ARBA" id="ARBA00022723"/>
    </source>
</evidence>
<dbReference type="PROSITE" id="PS00028">
    <property type="entry name" value="ZINC_FINGER_C2H2_1"/>
    <property type="match status" value="2"/>
</dbReference>
<dbReference type="AlphaFoldDB" id="A0A8H6M5X3"/>
<reference evidence="7 8" key="1">
    <citation type="submission" date="2020-07" db="EMBL/GenBank/DDBJ databases">
        <title>Comparative genomics of pyrophilous fungi reveals a link between fire events and developmental genes.</title>
        <authorList>
            <consortium name="DOE Joint Genome Institute"/>
            <person name="Steindorff A.S."/>
            <person name="Carver A."/>
            <person name="Calhoun S."/>
            <person name="Stillman K."/>
            <person name="Liu H."/>
            <person name="Lipzen A."/>
            <person name="Pangilinan J."/>
            <person name="Labutti K."/>
            <person name="Bruns T.D."/>
            <person name="Grigoriev I.V."/>
        </authorList>
    </citation>
    <scope>NUCLEOTIDE SEQUENCE [LARGE SCALE GENOMIC DNA]</scope>
    <source>
        <strain evidence="7 8">CBS 144469</strain>
    </source>
</reference>
<accession>A0A8H6M5X3</accession>
<keyword evidence="2" id="KW-0677">Repeat</keyword>
<dbReference type="SMART" id="SM00355">
    <property type="entry name" value="ZnF_C2H2"/>
    <property type="match status" value="7"/>
</dbReference>
<dbReference type="PANTHER" id="PTHR24409">
    <property type="entry name" value="ZINC FINGER PROTEIN 142"/>
    <property type="match status" value="1"/>
</dbReference>
<dbReference type="PROSITE" id="PS50157">
    <property type="entry name" value="ZINC_FINGER_C2H2_2"/>
    <property type="match status" value="2"/>
</dbReference>
<evidence type="ECO:0000259" key="6">
    <source>
        <dbReference type="PROSITE" id="PS50157"/>
    </source>
</evidence>
<dbReference type="Gene3D" id="3.30.160.60">
    <property type="entry name" value="Classic Zinc Finger"/>
    <property type="match status" value="2"/>
</dbReference>
<evidence type="ECO:0000313" key="7">
    <source>
        <dbReference type="EMBL" id="KAF6754204.1"/>
    </source>
</evidence>
<keyword evidence="4" id="KW-0862">Zinc</keyword>
<dbReference type="Proteomes" id="UP000521943">
    <property type="component" value="Unassembled WGS sequence"/>
</dbReference>
<proteinExistence type="predicted"/>
<organism evidence="7 8">
    <name type="scientific">Ephemerocybe angulata</name>
    <dbReference type="NCBI Taxonomy" id="980116"/>
    <lineage>
        <taxon>Eukaryota</taxon>
        <taxon>Fungi</taxon>
        <taxon>Dikarya</taxon>
        <taxon>Basidiomycota</taxon>
        <taxon>Agaricomycotina</taxon>
        <taxon>Agaricomycetes</taxon>
        <taxon>Agaricomycetidae</taxon>
        <taxon>Agaricales</taxon>
        <taxon>Agaricineae</taxon>
        <taxon>Psathyrellaceae</taxon>
        <taxon>Ephemerocybe</taxon>
    </lineage>
</organism>
<comment type="caution">
    <text evidence="7">The sequence shown here is derived from an EMBL/GenBank/DDBJ whole genome shotgun (WGS) entry which is preliminary data.</text>
</comment>
<dbReference type="GO" id="GO:0000977">
    <property type="term" value="F:RNA polymerase II transcription regulatory region sequence-specific DNA binding"/>
    <property type="evidence" value="ECO:0007669"/>
    <property type="project" value="TreeGrafter"/>
</dbReference>
<dbReference type="OrthoDB" id="6077919at2759"/>
<feature type="domain" description="C2H2-type" evidence="6">
    <location>
        <begin position="115"/>
        <end position="146"/>
    </location>
</feature>
<dbReference type="SUPFAM" id="SSF57667">
    <property type="entry name" value="beta-beta-alpha zinc fingers"/>
    <property type="match status" value="1"/>
</dbReference>
<feature type="domain" description="C2H2-type" evidence="6">
    <location>
        <begin position="11"/>
        <end position="38"/>
    </location>
</feature>
<evidence type="ECO:0000313" key="8">
    <source>
        <dbReference type="Proteomes" id="UP000521943"/>
    </source>
</evidence>
<dbReference type="GO" id="GO:0008270">
    <property type="term" value="F:zinc ion binding"/>
    <property type="evidence" value="ECO:0007669"/>
    <property type="project" value="UniProtKB-KW"/>
</dbReference>
<dbReference type="GO" id="GO:0000981">
    <property type="term" value="F:DNA-binding transcription factor activity, RNA polymerase II-specific"/>
    <property type="evidence" value="ECO:0007669"/>
    <property type="project" value="TreeGrafter"/>
</dbReference>
<keyword evidence="3 5" id="KW-0863">Zinc-finger</keyword>
<gene>
    <name evidence="7" type="ORF">DFP72DRAFT_1046123</name>
</gene>
<name>A0A8H6M5X3_9AGAR</name>
<keyword evidence="8" id="KW-1185">Reference proteome</keyword>
<protein>
    <recommendedName>
        <fullName evidence="6">C2H2-type domain-containing protein</fullName>
    </recommendedName>
</protein>
<dbReference type="InterPro" id="IPR013087">
    <property type="entry name" value="Znf_C2H2_type"/>
</dbReference>
<evidence type="ECO:0000256" key="5">
    <source>
        <dbReference type="PROSITE-ProRule" id="PRU00042"/>
    </source>
</evidence>
<dbReference type="Pfam" id="PF00096">
    <property type="entry name" value="zf-C2H2"/>
    <property type="match status" value="2"/>
</dbReference>
<sequence length="303" mass="34701">MPRDTPSDGWLDCPSDDCDRSFSSRKALDAHLRMSSRHRWCFLCSKDFLARDDLPSHLERRHGLCFDCNAVTGSYDQLQQHKVRQHGYCSECDRNMGSYEALRRHWTSDRTQRHFSCTEEGCDERFQTPGNLHAHLRSAKHHDEQLTCPFDCDEDRTFISYAAIASHIQAGGCKITRYKFNELVWDCDTKCTITDGTVKPSGGVPTSIIRSILSVAKRSGNYVCSYDICDENMFQSYAGLNAHLLSPYHDADLYKCPGCPVRFQGIDGVYKHINTWACDANQVVIERKIKGVIDRVKHRYNNN</sequence>